<evidence type="ECO:0000256" key="3">
    <source>
        <dbReference type="SAM" id="MobiDB-lite"/>
    </source>
</evidence>
<evidence type="ECO:0000259" key="4">
    <source>
        <dbReference type="PROSITE" id="PS50048"/>
    </source>
</evidence>
<evidence type="ECO:0000256" key="1">
    <source>
        <dbReference type="ARBA" id="ARBA00022723"/>
    </source>
</evidence>
<sequence length="655" mass="74385">MDTEDDDLARSESPAKKQRCFVARQACDACRRKKTRCDEDIPCSLCKSQGIECHYSERKITKHEASYSSILQSLSRVERKIDSLRANQSSERSKSSDRTVEQTLDRSRNPSTLIALHNPAIDLQDSSPAVSPSSRPGNYPTPNPKEEQPLTLSFSAHLTLAWPGIVNLLPESVHDICKDVGLGYASSMEFCRPSLPILGGVNTTDWISQLSLGVFKELSYSYFRNFNTTFPILDQDVYFQRTLPAAMNCDFGVNIDTCTVLLVMALGSWGIDERRGLSNAASPVGSTRHRGNFDWTNQTDSIPGLAYLNEARRRMAFFDTDVGLQSCQIYLLASLFYAQAMRPGQWWMMANRASFCSSLFWKEDKAGSGRETPSRHSDSWERDMHSRLFWICVMFETLLADELDVPNTSLLHHCEYVPLPKFVAPTFLSTPSTPNCSSTDDAFFHYHFLSQIAHRILLTRIRDSLFISSQTNRYPTSTLEQELYHQLEQWKDQLPSDLAFDLQKPMQISGSPHILAVTAWLRARYIISRYHIRRPLMHRAFMNPASLTDTDIAKCGGTLSSIVEWTAIMEHVFAAGPCVPYRYFIYSQLFGQMVVVYGLSASPDRRLRRLIQREHCEWYRRALELIAVGAGQSEIIAKDYLIATLLYQKITVTSV</sequence>
<keyword evidence="6" id="KW-1185">Reference proteome</keyword>
<dbReference type="Gene3D" id="4.10.240.10">
    <property type="entry name" value="Zn(2)-C6 fungal-type DNA-binding domain"/>
    <property type="match status" value="1"/>
</dbReference>
<feature type="compositionally biased region" description="Basic and acidic residues" evidence="3">
    <location>
        <begin position="91"/>
        <end position="108"/>
    </location>
</feature>
<dbReference type="CDD" id="cd00067">
    <property type="entry name" value="GAL4"/>
    <property type="match status" value="1"/>
</dbReference>
<dbReference type="Pfam" id="PF00172">
    <property type="entry name" value="Zn_clus"/>
    <property type="match status" value="1"/>
</dbReference>
<reference evidence="5 6" key="1">
    <citation type="submission" date="2023-11" db="EMBL/GenBank/DDBJ databases">
        <title>An acidophilic fungus is an integral part of prey digestion in a carnivorous sundew plant.</title>
        <authorList>
            <person name="Tsai I.J."/>
        </authorList>
    </citation>
    <scope>NUCLEOTIDE SEQUENCE [LARGE SCALE GENOMIC DNA]</scope>
    <source>
        <strain evidence="5">169a</strain>
    </source>
</reference>
<dbReference type="InterPro" id="IPR036864">
    <property type="entry name" value="Zn2-C6_fun-type_DNA-bd_sf"/>
</dbReference>
<organism evidence="5 6">
    <name type="scientific">Acrodontium crateriforme</name>
    <dbReference type="NCBI Taxonomy" id="150365"/>
    <lineage>
        <taxon>Eukaryota</taxon>
        <taxon>Fungi</taxon>
        <taxon>Dikarya</taxon>
        <taxon>Ascomycota</taxon>
        <taxon>Pezizomycotina</taxon>
        <taxon>Dothideomycetes</taxon>
        <taxon>Dothideomycetidae</taxon>
        <taxon>Mycosphaerellales</taxon>
        <taxon>Teratosphaeriaceae</taxon>
        <taxon>Acrodontium</taxon>
    </lineage>
</organism>
<dbReference type="AlphaFoldDB" id="A0AAQ3R9F7"/>
<dbReference type="InterPro" id="IPR053181">
    <property type="entry name" value="EcdB-like_regulator"/>
</dbReference>
<dbReference type="Pfam" id="PF04082">
    <property type="entry name" value="Fungal_trans"/>
    <property type="match status" value="1"/>
</dbReference>
<evidence type="ECO:0000256" key="2">
    <source>
        <dbReference type="ARBA" id="ARBA00023242"/>
    </source>
</evidence>
<gene>
    <name evidence="5" type="ORF">R9X50_00347600</name>
</gene>
<proteinExistence type="predicted"/>
<evidence type="ECO:0000313" key="5">
    <source>
        <dbReference type="EMBL" id="WPH00646.1"/>
    </source>
</evidence>
<keyword evidence="2" id="KW-0539">Nucleus</keyword>
<evidence type="ECO:0000313" key="6">
    <source>
        <dbReference type="Proteomes" id="UP001303373"/>
    </source>
</evidence>
<dbReference type="GO" id="GO:0000981">
    <property type="term" value="F:DNA-binding transcription factor activity, RNA polymerase II-specific"/>
    <property type="evidence" value="ECO:0007669"/>
    <property type="project" value="InterPro"/>
</dbReference>
<dbReference type="PROSITE" id="PS00463">
    <property type="entry name" value="ZN2_CY6_FUNGAL_1"/>
    <property type="match status" value="1"/>
</dbReference>
<dbReference type="InterPro" id="IPR001138">
    <property type="entry name" value="Zn2Cys6_DnaBD"/>
</dbReference>
<feature type="domain" description="Zn(2)-C6 fungal-type" evidence="4">
    <location>
        <begin position="26"/>
        <end position="55"/>
    </location>
</feature>
<protein>
    <recommendedName>
        <fullName evidence="4">Zn(2)-C6 fungal-type domain-containing protein</fullName>
    </recommendedName>
</protein>
<dbReference type="PANTHER" id="PTHR47785:SF6">
    <property type="entry name" value="ZN(II)2CYS6 TRANSCRIPTION FACTOR (EUROFUNG)"/>
    <property type="match status" value="1"/>
</dbReference>
<dbReference type="SMART" id="SM00066">
    <property type="entry name" value="GAL4"/>
    <property type="match status" value="1"/>
</dbReference>
<dbReference type="GO" id="GO:0006351">
    <property type="term" value="P:DNA-templated transcription"/>
    <property type="evidence" value="ECO:0007669"/>
    <property type="project" value="InterPro"/>
</dbReference>
<accession>A0AAQ3R9F7</accession>
<dbReference type="InterPro" id="IPR007219">
    <property type="entry name" value="XnlR_reg_dom"/>
</dbReference>
<dbReference type="PANTHER" id="PTHR47785">
    <property type="entry name" value="ZN(II)2CYS6 TRANSCRIPTION FACTOR (EUROFUNG)-RELATED-RELATED"/>
    <property type="match status" value="1"/>
</dbReference>
<dbReference type="GO" id="GO:0008270">
    <property type="term" value="F:zinc ion binding"/>
    <property type="evidence" value="ECO:0007669"/>
    <property type="project" value="InterPro"/>
</dbReference>
<feature type="region of interest" description="Disordered" evidence="3">
    <location>
        <begin position="85"/>
        <end position="111"/>
    </location>
</feature>
<dbReference type="GO" id="GO:0003677">
    <property type="term" value="F:DNA binding"/>
    <property type="evidence" value="ECO:0007669"/>
    <property type="project" value="InterPro"/>
</dbReference>
<dbReference type="SUPFAM" id="SSF57701">
    <property type="entry name" value="Zn2/Cys6 DNA-binding domain"/>
    <property type="match status" value="1"/>
</dbReference>
<dbReference type="CDD" id="cd12148">
    <property type="entry name" value="fungal_TF_MHR"/>
    <property type="match status" value="1"/>
</dbReference>
<keyword evidence="1" id="KW-0479">Metal-binding</keyword>
<dbReference type="Proteomes" id="UP001303373">
    <property type="component" value="Chromosome 4"/>
</dbReference>
<feature type="region of interest" description="Disordered" evidence="3">
    <location>
        <begin position="123"/>
        <end position="148"/>
    </location>
</feature>
<feature type="compositionally biased region" description="Polar residues" evidence="3">
    <location>
        <begin position="124"/>
        <end position="136"/>
    </location>
</feature>
<dbReference type="PROSITE" id="PS50048">
    <property type="entry name" value="ZN2_CY6_FUNGAL_2"/>
    <property type="match status" value="1"/>
</dbReference>
<name>A0AAQ3R9F7_9PEZI</name>
<dbReference type="EMBL" id="CP138583">
    <property type="protein sequence ID" value="WPH00646.1"/>
    <property type="molecule type" value="Genomic_DNA"/>
</dbReference>